<keyword evidence="1" id="KW-0479">Metal-binding</keyword>
<evidence type="ECO:0000256" key="5">
    <source>
        <dbReference type="PROSITE-ProRule" id="PRU00024"/>
    </source>
</evidence>
<dbReference type="Gene3D" id="3.30.160.60">
    <property type="entry name" value="Classic Zinc Finger"/>
    <property type="match status" value="1"/>
</dbReference>
<name>A0ABM0LZQ0_SACKO</name>
<dbReference type="InterPro" id="IPR001841">
    <property type="entry name" value="Znf_RING"/>
</dbReference>
<dbReference type="RefSeq" id="XP_006813241.1">
    <property type="nucleotide sequence ID" value="XM_006813178.1"/>
</dbReference>
<evidence type="ECO:0000256" key="4">
    <source>
        <dbReference type="ARBA" id="ARBA00022833"/>
    </source>
</evidence>
<dbReference type="PROSITE" id="PS51125">
    <property type="entry name" value="NHL"/>
    <property type="match status" value="3"/>
</dbReference>
<dbReference type="SUPFAM" id="SSF57850">
    <property type="entry name" value="RING/U-box"/>
    <property type="match status" value="1"/>
</dbReference>
<dbReference type="Gene3D" id="3.30.40.10">
    <property type="entry name" value="Zinc/RING finger domain, C3HC4 (zinc finger)"/>
    <property type="match status" value="1"/>
</dbReference>
<dbReference type="InterPro" id="IPR017907">
    <property type="entry name" value="Znf_RING_CS"/>
</dbReference>
<organism evidence="10 11">
    <name type="scientific">Saccoglossus kowalevskii</name>
    <name type="common">Acorn worm</name>
    <dbReference type="NCBI Taxonomy" id="10224"/>
    <lineage>
        <taxon>Eukaryota</taxon>
        <taxon>Metazoa</taxon>
        <taxon>Hemichordata</taxon>
        <taxon>Enteropneusta</taxon>
        <taxon>Harrimaniidae</taxon>
        <taxon>Saccoglossus</taxon>
    </lineage>
</organism>
<keyword evidence="2" id="KW-0677">Repeat</keyword>
<dbReference type="InterPro" id="IPR011042">
    <property type="entry name" value="6-blade_b-propeller_TolB-like"/>
</dbReference>
<evidence type="ECO:0000256" key="7">
    <source>
        <dbReference type="SAM" id="Coils"/>
    </source>
</evidence>
<dbReference type="PANTHER" id="PTHR24104:SF25">
    <property type="entry name" value="PROTEIN LIN-41"/>
    <property type="match status" value="1"/>
</dbReference>
<dbReference type="Gene3D" id="4.10.830.40">
    <property type="match status" value="1"/>
</dbReference>
<dbReference type="Pfam" id="PF01436">
    <property type="entry name" value="NHL"/>
    <property type="match status" value="2"/>
</dbReference>
<dbReference type="GeneID" id="102809326"/>
<proteinExistence type="predicted"/>
<feature type="repeat" description="NHL" evidence="6">
    <location>
        <begin position="566"/>
        <end position="602"/>
    </location>
</feature>
<dbReference type="InterPro" id="IPR050952">
    <property type="entry name" value="TRIM-NHL_E3_ligases"/>
</dbReference>
<dbReference type="SUPFAM" id="SSF57845">
    <property type="entry name" value="B-box zinc-binding domain"/>
    <property type="match status" value="1"/>
</dbReference>
<feature type="coiled-coil region" evidence="7">
    <location>
        <begin position="265"/>
        <end position="303"/>
    </location>
</feature>
<dbReference type="PROSITE" id="PS50089">
    <property type="entry name" value="ZF_RING_2"/>
    <property type="match status" value="1"/>
</dbReference>
<dbReference type="PROSITE" id="PS00518">
    <property type="entry name" value="ZF_RING_1"/>
    <property type="match status" value="1"/>
</dbReference>
<dbReference type="PANTHER" id="PTHR24104">
    <property type="entry name" value="E3 UBIQUITIN-PROTEIN LIGASE NHLRC1-RELATED"/>
    <property type="match status" value="1"/>
</dbReference>
<evidence type="ECO:0000256" key="6">
    <source>
        <dbReference type="PROSITE-ProRule" id="PRU00504"/>
    </source>
</evidence>
<dbReference type="InterPro" id="IPR013083">
    <property type="entry name" value="Znf_RING/FYVE/PHD"/>
</dbReference>
<protein>
    <submittedName>
        <fullName evidence="11">Tripartite motif-containing protein 3-like</fullName>
    </submittedName>
</protein>
<keyword evidence="3 5" id="KW-0863">Zinc-finger</keyword>
<accession>A0ABM0LZQ0</accession>
<feature type="coiled-coil region" evidence="7">
    <location>
        <begin position="210"/>
        <end position="237"/>
    </location>
</feature>
<dbReference type="Pfam" id="PF13920">
    <property type="entry name" value="zf-C3HC4_3"/>
    <property type="match status" value="1"/>
</dbReference>
<feature type="repeat" description="NHL" evidence="6">
    <location>
        <begin position="653"/>
        <end position="696"/>
    </location>
</feature>
<evidence type="ECO:0000259" key="9">
    <source>
        <dbReference type="PROSITE" id="PS50119"/>
    </source>
</evidence>
<feature type="domain" description="B box-type" evidence="9">
    <location>
        <begin position="95"/>
        <end position="141"/>
    </location>
</feature>
<reference evidence="11" key="1">
    <citation type="submission" date="2025-08" db="UniProtKB">
        <authorList>
            <consortium name="RefSeq"/>
        </authorList>
    </citation>
    <scope>IDENTIFICATION</scope>
    <source>
        <tissue evidence="11">Testes</tissue>
    </source>
</reference>
<evidence type="ECO:0000313" key="11">
    <source>
        <dbReference type="RefSeq" id="XP_006813241.1"/>
    </source>
</evidence>
<dbReference type="SUPFAM" id="SSF101898">
    <property type="entry name" value="NHL repeat"/>
    <property type="match status" value="1"/>
</dbReference>
<evidence type="ECO:0000256" key="2">
    <source>
        <dbReference type="ARBA" id="ARBA00022737"/>
    </source>
</evidence>
<feature type="repeat" description="NHL" evidence="6">
    <location>
        <begin position="606"/>
        <end position="649"/>
    </location>
</feature>
<dbReference type="SMART" id="SM00184">
    <property type="entry name" value="RING"/>
    <property type="match status" value="1"/>
</dbReference>
<keyword evidence="10" id="KW-1185">Reference proteome</keyword>
<dbReference type="PROSITE" id="PS50119">
    <property type="entry name" value="ZF_BBOX"/>
    <property type="match status" value="2"/>
</dbReference>
<dbReference type="InterPro" id="IPR000315">
    <property type="entry name" value="Znf_B-box"/>
</dbReference>
<dbReference type="Proteomes" id="UP000694865">
    <property type="component" value="Unplaced"/>
</dbReference>
<dbReference type="InterPro" id="IPR001258">
    <property type="entry name" value="NHL_repeat"/>
</dbReference>
<dbReference type="Pfam" id="PF00643">
    <property type="entry name" value="zf-B_box"/>
    <property type="match status" value="1"/>
</dbReference>
<evidence type="ECO:0000259" key="8">
    <source>
        <dbReference type="PROSITE" id="PS50089"/>
    </source>
</evidence>
<feature type="domain" description="B box-type" evidence="9">
    <location>
        <begin position="156"/>
        <end position="199"/>
    </location>
</feature>
<evidence type="ECO:0000256" key="3">
    <source>
        <dbReference type="ARBA" id="ARBA00022771"/>
    </source>
</evidence>
<evidence type="ECO:0000313" key="10">
    <source>
        <dbReference type="Proteomes" id="UP000694865"/>
    </source>
</evidence>
<evidence type="ECO:0000256" key="1">
    <source>
        <dbReference type="ARBA" id="ARBA00022723"/>
    </source>
</evidence>
<keyword evidence="7" id="KW-0175">Coiled coil</keyword>
<gene>
    <name evidence="11" type="primary">LOC102809326</name>
</gene>
<dbReference type="CDD" id="cd05819">
    <property type="entry name" value="NHL"/>
    <property type="match status" value="1"/>
</dbReference>
<keyword evidence="4" id="KW-0862">Zinc</keyword>
<feature type="domain" description="RING-type" evidence="8">
    <location>
        <begin position="19"/>
        <end position="61"/>
    </location>
</feature>
<dbReference type="CDD" id="cd19757">
    <property type="entry name" value="Bbox1"/>
    <property type="match status" value="1"/>
</dbReference>
<dbReference type="Gene3D" id="2.120.10.30">
    <property type="entry name" value="TolB, C-terminal domain"/>
    <property type="match status" value="2"/>
</dbReference>
<sequence length="742" mass="83928">MASAESKLLHEIHEYFLVCAVCSERYRNARILPCFHSFCEQCVCKLVDTAGGNSIICPVCRKGHDLRDGLAGIPKNFYLNELVGLFDKKRSEDVSTEAECGSCEKGAAQTRCLDCAVGLCDGCTRIHHRLHILKSHRLMSLETYIITRFSQPPEVLQPFYCNNHHDNQIKFHCDTCDIPICSECTDLNHVPSDHDYRYLNYTSSKHKMCLEDMVDRQQEIELQANDSKQELKRMSEILDSHLHEEVTNLNQHIEKRIIEIKAKFNKDGDKLLADMKREYQSLKQNLKARIKELEVAEIDMKNASDFGEKLINSGNAEQMMSAKRRMASHIDGMIESNTEQNQAEDGFVQFKTEYFHKTQSLGLMRCHRCSSEPPDVSKFQIARNEEKTVAVTTNDEYCRSSAITETRSKLKTSDKIERKVKSVENQDRTMSLKNHFKVDETHKLSVSVLNPPIERSQSPAVISIIGNKSLICKYGVQGIGVGQFNNILGVSVGGNGVTAVCDPGNHRVQLFSVYGTHQRVLHFTHFTSDFNPRYVAVSRNGFYFVTDWNNRQVVVCDENNKIIRCFGNQELTSPMGIAISPVNDRVYISDYNTHCVKIYTQDGEYIKTFGSHGSGKWQFSCPWGMTVNNKGNVIVADYSNHRIQVCDPNGVFLFSFGSKGNGNNQFNCPYDVACDNNGNMYVSDYCNNRVMKYDSHGVFISRIDSDQDALRYPGGIGVTGDNICGRIVVSNRGDNCVKVFAQ</sequence>